<gene>
    <name evidence="2" type="ORF">MtrunA17_Chr1g0160061</name>
</gene>
<proteinExistence type="predicted"/>
<dbReference type="AlphaFoldDB" id="A0A396JNT8"/>
<dbReference type="Proteomes" id="UP000265566">
    <property type="component" value="Chromosome 1"/>
</dbReference>
<protein>
    <recommendedName>
        <fullName evidence="3">Transmembrane protein</fullName>
    </recommendedName>
</protein>
<dbReference type="EMBL" id="PSQE01000001">
    <property type="protein sequence ID" value="RHN77933.1"/>
    <property type="molecule type" value="Genomic_DNA"/>
</dbReference>
<reference evidence="2" key="1">
    <citation type="journal article" date="2018" name="Nat. Plants">
        <title>Whole-genome landscape of Medicago truncatula symbiotic genes.</title>
        <authorList>
            <person name="Pecrix Y."/>
            <person name="Gamas P."/>
            <person name="Carrere S."/>
        </authorList>
    </citation>
    <scope>NUCLEOTIDE SEQUENCE</scope>
    <source>
        <tissue evidence="2">Leaves</tissue>
    </source>
</reference>
<comment type="caution">
    <text evidence="2">The sequence shown here is derived from an EMBL/GenBank/DDBJ whole genome shotgun (WGS) entry which is preliminary data.</text>
</comment>
<evidence type="ECO:0000313" key="2">
    <source>
        <dbReference type="EMBL" id="RHN77933.1"/>
    </source>
</evidence>
<sequence length="47" mass="5526">MLKLPSLVLFFHLFDHVVAQEVHSLKTYASRIERHLLVPEEFDLGLH</sequence>
<evidence type="ECO:0008006" key="3">
    <source>
        <dbReference type="Google" id="ProtNLM"/>
    </source>
</evidence>
<feature type="chain" id="PRO_5017305862" description="Transmembrane protein" evidence="1">
    <location>
        <begin position="20"/>
        <end position="47"/>
    </location>
</feature>
<keyword evidence="1" id="KW-0732">Signal</keyword>
<organism evidence="2">
    <name type="scientific">Medicago truncatula</name>
    <name type="common">Barrel medic</name>
    <name type="synonym">Medicago tribuloides</name>
    <dbReference type="NCBI Taxonomy" id="3880"/>
    <lineage>
        <taxon>Eukaryota</taxon>
        <taxon>Viridiplantae</taxon>
        <taxon>Streptophyta</taxon>
        <taxon>Embryophyta</taxon>
        <taxon>Tracheophyta</taxon>
        <taxon>Spermatophyta</taxon>
        <taxon>Magnoliopsida</taxon>
        <taxon>eudicotyledons</taxon>
        <taxon>Gunneridae</taxon>
        <taxon>Pentapetalae</taxon>
        <taxon>rosids</taxon>
        <taxon>fabids</taxon>
        <taxon>Fabales</taxon>
        <taxon>Fabaceae</taxon>
        <taxon>Papilionoideae</taxon>
        <taxon>50 kb inversion clade</taxon>
        <taxon>NPAAA clade</taxon>
        <taxon>Hologalegina</taxon>
        <taxon>IRL clade</taxon>
        <taxon>Trifolieae</taxon>
        <taxon>Medicago</taxon>
    </lineage>
</organism>
<evidence type="ECO:0000256" key="1">
    <source>
        <dbReference type="SAM" id="SignalP"/>
    </source>
</evidence>
<dbReference type="Gramene" id="rna1441">
    <property type="protein sequence ID" value="RHN77933.1"/>
    <property type="gene ID" value="gene1441"/>
</dbReference>
<name>A0A396JNT8_MEDTR</name>
<accession>A0A396JNT8</accession>
<feature type="signal peptide" evidence="1">
    <location>
        <begin position="1"/>
        <end position="19"/>
    </location>
</feature>